<dbReference type="AlphaFoldDB" id="A0A507QTR3"/>
<feature type="domain" description="PH" evidence="3">
    <location>
        <begin position="381"/>
        <end position="473"/>
    </location>
</feature>
<gene>
    <name evidence="4" type="ORF">MPDQ_000455</name>
</gene>
<keyword evidence="5" id="KW-1185">Reference proteome</keyword>
<dbReference type="EMBL" id="VIFY01000108">
    <property type="protein sequence ID" value="TQB70427.1"/>
    <property type="molecule type" value="Genomic_DNA"/>
</dbReference>
<dbReference type="Pfam" id="PF23076">
    <property type="entry name" value="PH_FT_C"/>
    <property type="match status" value="1"/>
</dbReference>
<feature type="domain" description="PH" evidence="2">
    <location>
        <begin position="317"/>
        <end position="370"/>
    </location>
</feature>
<feature type="compositionally biased region" description="Basic and acidic residues" evidence="1">
    <location>
        <begin position="184"/>
        <end position="198"/>
    </location>
</feature>
<feature type="compositionally biased region" description="Low complexity" evidence="1">
    <location>
        <begin position="200"/>
        <end position="228"/>
    </location>
</feature>
<proteinExistence type="predicted"/>
<evidence type="ECO:0000256" key="1">
    <source>
        <dbReference type="SAM" id="MobiDB-lite"/>
    </source>
</evidence>
<name>A0A507QTR3_MONPU</name>
<evidence type="ECO:0000313" key="4">
    <source>
        <dbReference type="EMBL" id="TQB70427.1"/>
    </source>
</evidence>
<reference evidence="4 5" key="1">
    <citation type="submission" date="2019-06" db="EMBL/GenBank/DDBJ databases">
        <title>Wine fermentation using esterase from Monascus purpureus.</title>
        <authorList>
            <person name="Geng C."/>
            <person name="Zhang Y."/>
        </authorList>
    </citation>
    <scope>NUCLEOTIDE SEQUENCE [LARGE SCALE GENOMIC DNA]</scope>
    <source>
        <strain evidence="4">HQ1</strain>
    </source>
</reference>
<comment type="caution">
    <text evidence="4">The sequence shown here is derived from an EMBL/GenBank/DDBJ whole genome shotgun (WGS) entry which is preliminary data.</text>
</comment>
<evidence type="ECO:0000313" key="5">
    <source>
        <dbReference type="Proteomes" id="UP000319663"/>
    </source>
</evidence>
<feature type="region of interest" description="Disordered" evidence="1">
    <location>
        <begin position="173"/>
        <end position="228"/>
    </location>
</feature>
<evidence type="ECO:0000259" key="2">
    <source>
        <dbReference type="Pfam" id="PF23074"/>
    </source>
</evidence>
<dbReference type="Pfam" id="PF23074">
    <property type="entry name" value="PH_FT_N"/>
    <property type="match status" value="1"/>
</dbReference>
<organism evidence="4 5">
    <name type="scientific">Monascus purpureus</name>
    <name type="common">Red mold</name>
    <name type="synonym">Monascus anka</name>
    <dbReference type="NCBI Taxonomy" id="5098"/>
    <lineage>
        <taxon>Eukaryota</taxon>
        <taxon>Fungi</taxon>
        <taxon>Dikarya</taxon>
        <taxon>Ascomycota</taxon>
        <taxon>Pezizomycotina</taxon>
        <taxon>Eurotiomycetes</taxon>
        <taxon>Eurotiomycetidae</taxon>
        <taxon>Eurotiales</taxon>
        <taxon>Aspergillaceae</taxon>
        <taxon>Monascus</taxon>
    </lineage>
</organism>
<accession>A0A507QTR3</accession>
<dbReference type="Proteomes" id="UP000319663">
    <property type="component" value="Unassembled WGS sequence"/>
</dbReference>
<dbReference type="InterPro" id="IPR057082">
    <property type="entry name" value="PH_C"/>
</dbReference>
<sequence length="481" mass="54714">MHLRETADDAEDVAAGFRVFREPLPQFATEITGLIAELYAISSSLKSLDDLANDHRHHHNLRLASGDLELVRVSLNYTLDDIIHFFGSVESWKDPPQEIYRNTWTELLQHFRKEAHYSLAIRLQKYKALLKELEDLMRDARPDATLISGLRDNIKALLPKQEKRLLPFVYGAPSNAAEQGNPGAERKPCSRRSYERPRPSRLASSTSSSSATSSDVPPSAPSAPDSLADSNLSPALYGLENHWAREVFSDNPNDPQPTPIPFVGERPKCLGDPILGLKQWLHDEGFEELFQLAFSDRSTELRVSFYVRESDFRARIICRRRRGGQELVLWASLKFNTIERMVLFFCTFIALRAQDSGRPVENIRDYELEMEEELFGGDAGRQINDDGFLHALRVYRDAVSGAVRLQSSVHNGEMKRAPVWTAFITSYIKSRDWMRRTSATVVVLRKLHLSIFDFSDYHPPQLSGGDYILNFTSAFGQWKPS</sequence>
<protein>
    <submittedName>
        <fullName evidence="4">Uncharacterized protein</fullName>
    </submittedName>
</protein>
<dbReference type="InterPro" id="IPR057081">
    <property type="entry name" value="PH_N"/>
</dbReference>
<evidence type="ECO:0000259" key="3">
    <source>
        <dbReference type="Pfam" id="PF23076"/>
    </source>
</evidence>